<evidence type="ECO:0000313" key="2">
    <source>
        <dbReference type="EMBL" id="KAK3771232.1"/>
    </source>
</evidence>
<gene>
    <name evidence="2" type="ORF">RRG08_065049</name>
</gene>
<dbReference type="Proteomes" id="UP001283361">
    <property type="component" value="Unassembled WGS sequence"/>
</dbReference>
<dbReference type="EMBL" id="JAWDGP010003761">
    <property type="protein sequence ID" value="KAK3771232.1"/>
    <property type="molecule type" value="Genomic_DNA"/>
</dbReference>
<feature type="region of interest" description="Disordered" evidence="1">
    <location>
        <begin position="73"/>
        <end position="106"/>
    </location>
</feature>
<proteinExistence type="predicted"/>
<evidence type="ECO:0000256" key="1">
    <source>
        <dbReference type="SAM" id="MobiDB-lite"/>
    </source>
</evidence>
<reference evidence="2" key="1">
    <citation type="journal article" date="2023" name="G3 (Bethesda)">
        <title>A reference genome for the long-term kleptoplast-retaining sea slug Elysia crispata morphotype clarki.</title>
        <authorList>
            <person name="Eastman K.E."/>
            <person name="Pendleton A.L."/>
            <person name="Shaikh M.A."/>
            <person name="Suttiyut T."/>
            <person name="Ogas R."/>
            <person name="Tomko P."/>
            <person name="Gavelis G."/>
            <person name="Widhalm J.R."/>
            <person name="Wisecaver J.H."/>
        </authorList>
    </citation>
    <scope>NUCLEOTIDE SEQUENCE</scope>
    <source>
        <strain evidence="2">ECLA1</strain>
    </source>
</reference>
<dbReference type="AlphaFoldDB" id="A0AAE0ZL98"/>
<feature type="region of interest" description="Disordered" evidence="1">
    <location>
        <begin position="1"/>
        <end position="43"/>
    </location>
</feature>
<name>A0AAE0ZL98_9GAST</name>
<comment type="caution">
    <text evidence="2">The sequence shown here is derived from an EMBL/GenBank/DDBJ whole genome shotgun (WGS) entry which is preliminary data.</text>
</comment>
<evidence type="ECO:0000313" key="3">
    <source>
        <dbReference type="Proteomes" id="UP001283361"/>
    </source>
</evidence>
<accession>A0AAE0ZL98</accession>
<protein>
    <submittedName>
        <fullName evidence="2">Uncharacterized protein</fullName>
    </submittedName>
</protein>
<feature type="region of interest" description="Disordered" evidence="1">
    <location>
        <begin position="267"/>
        <end position="288"/>
    </location>
</feature>
<feature type="compositionally biased region" description="Low complexity" evidence="1">
    <location>
        <begin position="7"/>
        <end position="25"/>
    </location>
</feature>
<sequence length="288" mass="31545">MVAALQSSPDGSSTTTITTDGSSTTNHHQTVAALQPSPDGSITTTITRRHARCPAQVPVWLLESRAATSAAAPVRAPCRLTDSPGRQERPVPSDINGVGEAKERQPNTARVCKLNKSPQCGELLPSTGRPDWLTALMRETQAIVVRPDFLLLALIGDRGVQLPLLTADDQIYKEDYKAWVSQIGCADITSIECTKPGLEKFWRNSGTPCIQSNIKTVSCQITGSADMSLRGQPYKKITQYLNTIILHEILAIQEDHAVSQHDHFTRDFSHTRRSGQLKTRSVQGWPAR</sequence>
<keyword evidence="3" id="KW-1185">Reference proteome</keyword>
<organism evidence="2 3">
    <name type="scientific">Elysia crispata</name>
    <name type="common">lettuce slug</name>
    <dbReference type="NCBI Taxonomy" id="231223"/>
    <lineage>
        <taxon>Eukaryota</taxon>
        <taxon>Metazoa</taxon>
        <taxon>Spiralia</taxon>
        <taxon>Lophotrochozoa</taxon>
        <taxon>Mollusca</taxon>
        <taxon>Gastropoda</taxon>
        <taxon>Heterobranchia</taxon>
        <taxon>Euthyneura</taxon>
        <taxon>Panpulmonata</taxon>
        <taxon>Sacoglossa</taxon>
        <taxon>Placobranchoidea</taxon>
        <taxon>Plakobranchidae</taxon>
        <taxon>Elysia</taxon>
    </lineage>
</organism>